<evidence type="ECO:0000259" key="4">
    <source>
        <dbReference type="PROSITE" id="PS50305"/>
    </source>
</evidence>
<protein>
    <recommendedName>
        <fullName evidence="4">Deacetylase sirtuin-type domain-containing protein</fullName>
    </recommendedName>
</protein>
<dbReference type="InterPro" id="IPR003000">
    <property type="entry name" value="Sirtuin"/>
</dbReference>
<dbReference type="Proteomes" id="UP000314983">
    <property type="component" value="Chromosome 4"/>
</dbReference>
<dbReference type="Ensembl" id="ENSEEET00000054047.1">
    <property type="protein sequence ID" value="ENSEEEP00000055551.1"/>
    <property type="gene ID" value="ENSEEEG00000004193.2"/>
</dbReference>
<name>A0AAY5EEX6_ELEEL</name>
<reference evidence="5" key="3">
    <citation type="submission" date="2025-09" db="UniProtKB">
        <authorList>
            <consortium name="Ensembl"/>
        </authorList>
    </citation>
    <scope>IDENTIFICATION</scope>
</reference>
<organism evidence="5 6">
    <name type="scientific">Electrophorus electricus</name>
    <name type="common">Electric eel</name>
    <name type="synonym">Gymnotus electricus</name>
    <dbReference type="NCBI Taxonomy" id="8005"/>
    <lineage>
        <taxon>Eukaryota</taxon>
        <taxon>Metazoa</taxon>
        <taxon>Chordata</taxon>
        <taxon>Craniata</taxon>
        <taxon>Vertebrata</taxon>
        <taxon>Euteleostomi</taxon>
        <taxon>Actinopterygii</taxon>
        <taxon>Neopterygii</taxon>
        <taxon>Teleostei</taxon>
        <taxon>Ostariophysi</taxon>
        <taxon>Gymnotiformes</taxon>
        <taxon>Gymnotoidei</taxon>
        <taxon>Gymnotidae</taxon>
        <taxon>Electrophorus</taxon>
    </lineage>
</organism>
<dbReference type="PROSITE" id="PS50305">
    <property type="entry name" value="SIRTUIN"/>
    <property type="match status" value="1"/>
</dbReference>
<keyword evidence="2" id="KW-0520">NAD</keyword>
<reference evidence="5 6" key="1">
    <citation type="submission" date="2020-05" db="EMBL/GenBank/DDBJ databases">
        <title>Electrophorus electricus (electric eel) genome, fEleEle1, primary haplotype.</title>
        <authorList>
            <person name="Myers G."/>
            <person name="Meyer A."/>
            <person name="Fedrigo O."/>
            <person name="Formenti G."/>
            <person name="Rhie A."/>
            <person name="Tracey A."/>
            <person name="Sims Y."/>
            <person name="Jarvis E.D."/>
        </authorList>
    </citation>
    <scope>NUCLEOTIDE SEQUENCE [LARGE SCALE GENOMIC DNA]</scope>
</reference>
<evidence type="ECO:0000256" key="1">
    <source>
        <dbReference type="ARBA" id="ARBA00022679"/>
    </source>
</evidence>
<dbReference type="PANTHER" id="PTHR11085">
    <property type="entry name" value="NAD-DEPENDENT PROTEIN DEACYLASE SIRTUIN-5, MITOCHONDRIAL-RELATED"/>
    <property type="match status" value="1"/>
</dbReference>
<evidence type="ECO:0000256" key="3">
    <source>
        <dbReference type="PROSITE-ProRule" id="PRU00236"/>
    </source>
</evidence>
<dbReference type="PANTHER" id="PTHR11085:SF2">
    <property type="entry name" value="NOVEL PROTEIN SIMILAR TO VERTEBRATE SIRTUIN (SILENT MATING TYPE INFORMATION REGULATION 2 HOMOLOG) 2 (S. CEREVISIAE) (SIRT2)"/>
    <property type="match status" value="1"/>
</dbReference>
<dbReference type="InterPro" id="IPR026590">
    <property type="entry name" value="Ssirtuin_cat_dom"/>
</dbReference>
<dbReference type="Gene3D" id="3.30.1600.10">
    <property type="entry name" value="SIR2/SIRT2 'Small Domain"/>
    <property type="match status" value="1"/>
</dbReference>
<dbReference type="Pfam" id="PF02146">
    <property type="entry name" value="SIR2"/>
    <property type="match status" value="1"/>
</dbReference>
<dbReference type="Gene3D" id="3.40.50.1220">
    <property type="entry name" value="TPP-binding domain"/>
    <property type="match status" value="1"/>
</dbReference>
<dbReference type="GO" id="GO:0017136">
    <property type="term" value="F:histone deacetylase activity, NAD-dependent"/>
    <property type="evidence" value="ECO:0007669"/>
    <property type="project" value="TreeGrafter"/>
</dbReference>
<sequence length="130" mass="14426">MQLWILRSMAPHRSSPRGALHTIGRLVKLGRLRNVVVLAGAGISTASGIPDFRTPGTGLYANLAKYNLPYPEAVFDVDFFSDDPRPFYSLAKELYPGRHRASCHLCYTAFPAEEAKVCSGTNESERERDI</sequence>
<evidence type="ECO:0000313" key="6">
    <source>
        <dbReference type="Proteomes" id="UP000314983"/>
    </source>
</evidence>
<dbReference type="GO" id="GO:0070403">
    <property type="term" value="F:NAD+ binding"/>
    <property type="evidence" value="ECO:0007669"/>
    <property type="project" value="InterPro"/>
</dbReference>
<proteinExistence type="predicted"/>
<dbReference type="GO" id="GO:0005634">
    <property type="term" value="C:nucleus"/>
    <property type="evidence" value="ECO:0007669"/>
    <property type="project" value="TreeGrafter"/>
</dbReference>
<accession>A0AAY5EEX6</accession>
<dbReference type="InterPro" id="IPR050134">
    <property type="entry name" value="NAD-dep_sirtuin_deacylases"/>
</dbReference>
<gene>
    <name evidence="5" type="primary">si:dkey-103i16.6</name>
</gene>
<evidence type="ECO:0000256" key="2">
    <source>
        <dbReference type="ARBA" id="ARBA00023027"/>
    </source>
</evidence>
<feature type="domain" description="Deacetylase sirtuin-type" evidence="4">
    <location>
        <begin position="13"/>
        <end position="130"/>
    </location>
</feature>
<keyword evidence="1" id="KW-0808">Transferase</keyword>
<keyword evidence="6" id="KW-1185">Reference proteome</keyword>
<comment type="caution">
    <text evidence="3">Lacks conserved residue(s) required for the propagation of feature annotation.</text>
</comment>
<dbReference type="GeneTree" id="ENSGT00940000165765"/>
<dbReference type="InterPro" id="IPR026591">
    <property type="entry name" value="Sirtuin_cat_small_dom_sf"/>
</dbReference>
<dbReference type="InterPro" id="IPR029035">
    <property type="entry name" value="DHS-like_NAD/FAD-binding_dom"/>
</dbReference>
<reference evidence="5" key="2">
    <citation type="submission" date="2025-08" db="UniProtKB">
        <authorList>
            <consortium name="Ensembl"/>
        </authorList>
    </citation>
    <scope>IDENTIFICATION</scope>
</reference>
<evidence type="ECO:0000313" key="5">
    <source>
        <dbReference type="Ensembl" id="ENSEEEP00000055551.1"/>
    </source>
</evidence>
<dbReference type="AlphaFoldDB" id="A0AAY5EEX6"/>
<dbReference type="SUPFAM" id="SSF52467">
    <property type="entry name" value="DHS-like NAD/FAD-binding domain"/>
    <property type="match status" value="1"/>
</dbReference>